<accession>A0A7Y9RWE9</accession>
<feature type="compositionally biased region" description="Low complexity" evidence="3">
    <location>
        <begin position="123"/>
        <end position="139"/>
    </location>
</feature>
<dbReference type="InterPro" id="IPR000424">
    <property type="entry name" value="Primosome_PriB/ssb"/>
</dbReference>
<dbReference type="PIRSF" id="PIRSF002070">
    <property type="entry name" value="SSB"/>
    <property type="match status" value="1"/>
</dbReference>
<evidence type="ECO:0000256" key="3">
    <source>
        <dbReference type="SAM" id="MobiDB-lite"/>
    </source>
</evidence>
<dbReference type="PROSITE" id="PS50935">
    <property type="entry name" value="SSB"/>
    <property type="match status" value="1"/>
</dbReference>
<organism evidence="4 5">
    <name type="scientific">Nocardioides perillae</name>
    <dbReference type="NCBI Taxonomy" id="1119534"/>
    <lineage>
        <taxon>Bacteria</taxon>
        <taxon>Bacillati</taxon>
        <taxon>Actinomycetota</taxon>
        <taxon>Actinomycetes</taxon>
        <taxon>Propionibacteriales</taxon>
        <taxon>Nocardioidaceae</taxon>
        <taxon>Nocardioides</taxon>
    </lineage>
</organism>
<keyword evidence="5" id="KW-1185">Reference proteome</keyword>
<dbReference type="RefSeq" id="WP_179518774.1">
    <property type="nucleotide sequence ID" value="NZ_JACCAC010000001.1"/>
</dbReference>
<gene>
    <name evidence="4" type="ORF">BJ989_002843</name>
</gene>
<dbReference type="CDD" id="cd04496">
    <property type="entry name" value="SSB_OBF"/>
    <property type="match status" value="1"/>
</dbReference>
<evidence type="ECO:0000256" key="2">
    <source>
        <dbReference type="PIRNR" id="PIRNR002070"/>
    </source>
</evidence>
<dbReference type="Gene3D" id="2.40.50.140">
    <property type="entry name" value="Nucleic acid-binding proteins"/>
    <property type="match status" value="1"/>
</dbReference>
<dbReference type="InterPro" id="IPR012340">
    <property type="entry name" value="NA-bd_OB-fold"/>
</dbReference>
<evidence type="ECO:0000256" key="1">
    <source>
        <dbReference type="ARBA" id="ARBA00023125"/>
    </source>
</evidence>
<evidence type="ECO:0000313" key="5">
    <source>
        <dbReference type="Proteomes" id="UP000544110"/>
    </source>
</evidence>
<feature type="region of interest" description="Disordered" evidence="3">
    <location>
        <begin position="111"/>
        <end position="147"/>
    </location>
</feature>
<dbReference type="Pfam" id="PF00436">
    <property type="entry name" value="SSB"/>
    <property type="match status" value="1"/>
</dbReference>
<dbReference type="EMBL" id="JACCAC010000001">
    <property type="protein sequence ID" value="NYG56539.1"/>
    <property type="molecule type" value="Genomic_DNA"/>
</dbReference>
<name>A0A7Y9RWE9_9ACTN</name>
<proteinExistence type="predicted"/>
<dbReference type="InterPro" id="IPR011344">
    <property type="entry name" value="ssDNA-bd"/>
</dbReference>
<dbReference type="SUPFAM" id="SSF50249">
    <property type="entry name" value="Nucleic acid-binding proteins"/>
    <property type="match status" value="1"/>
</dbReference>
<dbReference type="GO" id="GO:0003697">
    <property type="term" value="F:single-stranded DNA binding"/>
    <property type="evidence" value="ECO:0007669"/>
    <property type="project" value="InterPro"/>
</dbReference>
<dbReference type="GO" id="GO:0006260">
    <property type="term" value="P:DNA replication"/>
    <property type="evidence" value="ECO:0007669"/>
    <property type="project" value="InterPro"/>
</dbReference>
<comment type="caution">
    <text evidence="4">The sequence shown here is derived from an EMBL/GenBank/DDBJ whole genome shotgun (WGS) entry which is preliminary data.</text>
</comment>
<keyword evidence="1 2" id="KW-0238">DNA-binding</keyword>
<dbReference type="AlphaFoldDB" id="A0A7Y9RWE9"/>
<reference evidence="4 5" key="1">
    <citation type="submission" date="2020-07" db="EMBL/GenBank/DDBJ databases">
        <title>Sequencing the genomes of 1000 actinobacteria strains.</title>
        <authorList>
            <person name="Klenk H.-P."/>
        </authorList>
    </citation>
    <scope>NUCLEOTIDE SEQUENCE [LARGE SCALE GENOMIC DNA]</scope>
    <source>
        <strain evidence="4 5">DSM 24552</strain>
    </source>
</reference>
<dbReference type="Proteomes" id="UP000544110">
    <property type="component" value="Unassembled WGS sequence"/>
</dbReference>
<evidence type="ECO:0000313" key="4">
    <source>
        <dbReference type="EMBL" id="NYG56539.1"/>
    </source>
</evidence>
<sequence length="147" mass="15584">MHEPEITLRGWLGSDVTVTETSGGPLASFRVGCTPRRRREGGWEDLPSVWFTVKAWAHLARNAADSLRQGDPVVVQGRLVAESWRRDDGTRASRHVVVADAVGHDLVHGAGSFTRRRPHREAPTGAAAGAPATPAGSDPAPVPATAA</sequence>
<protein>
    <recommendedName>
        <fullName evidence="2">Single-stranded DNA-binding protein</fullName>
    </recommendedName>
</protein>